<keyword evidence="2" id="KW-1185">Reference proteome</keyword>
<comment type="caution">
    <text evidence="1">The sequence shown here is derived from an EMBL/GenBank/DDBJ whole genome shotgun (WGS) entry which is preliminary data.</text>
</comment>
<accession>A0A2N3HHZ8</accession>
<reference evidence="1 2" key="1">
    <citation type="submission" date="2017-12" db="EMBL/GenBank/DDBJ databases">
        <title>Confluentibacter flavum sp. nov., isolated from the saline lake.</title>
        <authorList>
            <person name="Yu L."/>
        </authorList>
    </citation>
    <scope>NUCLEOTIDE SEQUENCE [LARGE SCALE GENOMIC DNA]</scope>
    <source>
        <strain evidence="1 2">3B</strain>
    </source>
</reference>
<proteinExistence type="predicted"/>
<evidence type="ECO:0000313" key="2">
    <source>
        <dbReference type="Proteomes" id="UP000233435"/>
    </source>
</evidence>
<dbReference type="AlphaFoldDB" id="A0A2N3HHZ8"/>
<dbReference type="EMBL" id="PJEO01000050">
    <property type="protein sequence ID" value="PKQ44438.1"/>
    <property type="molecule type" value="Genomic_DNA"/>
</dbReference>
<organism evidence="1 2">
    <name type="scientific">Confluentibacter flavum</name>
    <dbReference type="NCBI Taxonomy" id="1909700"/>
    <lineage>
        <taxon>Bacteria</taxon>
        <taxon>Pseudomonadati</taxon>
        <taxon>Bacteroidota</taxon>
        <taxon>Flavobacteriia</taxon>
        <taxon>Flavobacteriales</taxon>
        <taxon>Flavobacteriaceae</taxon>
        <taxon>Confluentibacter</taxon>
    </lineage>
</organism>
<dbReference type="Proteomes" id="UP000233435">
    <property type="component" value="Unassembled WGS sequence"/>
</dbReference>
<evidence type="ECO:0000313" key="1">
    <source>
        <dbReference type="EMBL" id="PKQ44438.1"/>
    </source>
</evidence>
<gene>
    <name evidence="1" type="ORF">CSW08_13585</name>
</gene>
<name>A0A2N3HHZ8_9FLAO</name>
<protein>
    <submittedName>
        <fullName evidence="1">Uncharacterized protein</fullName>
    </submittedName>
</protein>
<sequence length="75" mass="8676">MENNDLKRAFFHLVLLLGLICNKWLSRYSFKSWNLAYLVTETTAQIFLGVKMGRTKIGKERIFMVVCFLSDGSVI</sequence>